<gene>
    <name evidence="1" type="ORF">RM519_06555</name>
</gene>
<sequence length="77" mass="9079">MSRKIKLIWDFKGPVCHKTAEHHAIHLKEFAQMENLPFYDIGFIEISEMHAITFVIVDNPNMKTYRDTLKPHRGELV</sequence>
<name>A0ABU2Y538_9FLAO</name>
<organism evidence="1 2">
    <name type="scientific">Urechidicola vernalis</name>
    <dbReference type="NCBI Taxonomy" id="3075600"/>
    <lineage>
        <taxon>Bacteria</taxon>
        <taxon>Pseudomonadati</taxon>
        <taxon>Bacteroidota</taxon>
        <taxon>Flavobacteriia</taxon>
        <taxon>Flavobacteriales</taxon>
        <taxon>Flavobacteriaceae</taxon>
        <taxon>Urechidicola</taxon>
    </lineage>
</organism>
<comment type="caution">
    <text evidence="1">The sequence shown here is derived from an EMBL/GenBank/DDBJ whole genome shotgun (WGS) entry which is preliminary data.</text>
</comment>
<proteinExistence type="predicted"/>
<evidence type="ECO:0000313" key="2">
    <source>
        <dbReference type="Proteomes" id="UP001252186"/>
    </source>
</evidence>
<dbReference type="Proteomes" id="UP001252186">
    <property type="component" value="Unassembled WGS sequence"/>
</dbReference>
<accession>A0ABU2Y538</accession>
<keyword evidence="2" id="KW-1185">Reference proteome</keyword>
<protein>
    <submittedName>
        <fullName evidence="1">Uncharacterized protein</fullName>
    </submittedName>
</protein>
<reference evidence="1 2" key="1">
    <citation type="submission" date="2023-09" db="EMBL/GenBank/DDBJ databases">
        <authorList>
            <person name="Rey-Velasco X."/>
        </authorList>
    </citation>
    <scope>NUCLEOTIDE SEQUENCE [LARGE SCALE GENOMIC DNA]</scope>
    <source>
        <strain evidence="1 2">P050</strain>
    </source>
</reference>
<evidence type="ECO:0000313" key="1">
    <source>
        <dbReference type="EMBL" id="MDT0552900.1"/>
    </source>
</evidence>
<dbReference type="RefSeq" id="WP_311592854.1">
    <property type="nucleotide sequence ID" value="NZ_JAVRHV010000002.1"/>
</dbReference>
<dbReference type="EMBL" id="JAVRHV010000002">
    <property type="protein sequence ID" value="MDT0552900.1"/>
    <property type="molecule type" value="Genomic_DNA"/>
</dbReference>